<dbReference type="GO" id="GO:0000976">
    <property type="term" value="F:transcription cis-regulatory region binding"/>
    <property type="evidence" value="ECO:0007669"/>
    <property type="project" value="TreeGrafter"/>
</dbReference>
<dbReference type="InterPro" id="IPR009057">
    <property type="entry name" value="Homeodomain-like_sf"/>
</dbReference>
<reference evidence="7 8" key="1">
    <citation type="submission" date="2012-09" db="EMBL/GenBank/DDBJ databases">
        <title>Genome Sequence of Bacillus sp. DW5-4.</title>
        <authorList>
            <person name="Lai Q."/>
            <person name="Liu Y."/>
            <person name="Shao Z."/>
        </authorList>
    </citation>
    <scope>NUCLEOTIDE SEQUENCE [LARGE SCALE GENOMIC DNA]</scope>
    <source>
        <strain evidence="7 8">DW5-4</strain>
    </source>
</reference>
<accession>A0A081LFU9</accession>
<dbReference type="Gene3D" id="1.10.357.10">
    <property type="entry name" value="Tetracycline Repressor, domain 2"/>
    <property type="match status" value="1"/>
</dbReference>
<evidence type="ECO:0000259" key="6">
    <source>
        <dbReference type="PROSITE" id="PS50977"/>
    </source>
</evidence>
<evidence type="ECO:0000256" key="5">
    <source>
        <dbReference type="PROSITE-ProRule" id="PRU00335"/>
    </source>
</evidence>
<dbReference type="SUPFAM" id="SSF46689">
    <property type="entry name" value="Homeodomain-like"/>
    <property type="match status" value="1"/>
</dbReference>
<keyword evidence="2" id="KW-0805">Transcription regulation</keyword>
<evidence type="ECO:0000256" key="1">
    <source>
        <dbReference type="ARBA" id="ARBA00022491"/>
    </source>
</evidence>
<evidence type="ECO:0000256" key="3">
    <source>
        <dbReference type="ARBA" id="ARBA00023125"/>
    </source>
</evidence>
<organism evidence="7 8">
    <name type="scientific">Bacillus zhangzhouensis</name>
    <dbReference type="NCBI Taxonomy" id="1178540"/>
    <lineage>
        <taxon>Bacteria</taxon>
        <taxon>Bacillati</taxon>
        <taxon>Bacillota</taxon>
        <taxon>Bacilli</taxon>
        <taxon>Bacillales</taxon>
        <taxon>Bacillaceae</taxon>
        <taxon>Bacillus</taxon>
    </lineage>
</organism>
<evidence type="ECO:0000256" key="4">
    <source>
        <dbReference type="ARBA" id="ARBA00023163"/>
    </source>
</evidence>
<dbReference type="InterPro" id="IPR023772">
    <property type="entry name" value="DNA-bd_HTH_TetR-type_CS"/>
</dbReference>
<dbReference type="InterPro" id="IPR036271">
    <property type="entry name" value="Tet_transcr_reg_TetR-rel_C_sf"/>
</dbReference>
<comment type="caution">
    <text evidence="7">The sequence shown here is derived from an EMBL/GenBank/DDBJ whole genome shotgun (WGS) entry which is preliminary data.</text>
</comment>
<keyword evidence="3 5" id="KW-0238">DNA-binding</keyword>
<evidence type="ECO:0000313" key="8">
    <source>
        <dbReference type="Proteomes" id="UP000028091"/>
    </source>
</evidence>
<dbReference type="PROSITE" id="PS50977">
    <property type="entry name" value="HTH_TETR_2"/>
    <property type="match status" value="1"/>
</dbReference>
<dbReference type="eggNOG" id="COG1309">
    <property type="taxonomic scope" value="Bacteria"/>
</dbReference>
<proteinExistence type="predicted"/>
<dbReference type="Proteomes" id="UP000028091">
    <property type="component" value="Unassembled WGS sequence"/>
</dbReference>
<feature type="DNA-binding region" description="H-T-H motif" evidence="5">
    <location>
        <begin position="31"/>
        <end position="50"/>
    </location>
</feature>
<gene>
    <name evidence="7" type="ORF">BA70_00610</name>
</gene>
<keyword evidence="4" id="KW-0804">Transcription</keyword>
<dbReference type="PANTHER" id="PTHR30055">
    <property type="entry name" value="HTH-TYPE TRANSCRIPTIONAL REGULATOR RUTR"/>
    <property type="match status" value="1"/>
</dbReference>
<evidence type="ECO:0000313" key="7">
    <source>
        <dbReference type="EMBL" id="KEP28125.1"/>
    </source>
</evidence>
<dbReference type="OrthoDB" id="9816296at2"/>
<dbReference type="InterPro" id="IPR050109">
    <property type="entry name" value="HTH-type_TetR-like_transc_reg"/>
</dbReference>
<dbReference type="PROSITE" id="PS01081">
    <property type="entry name" value="HTH_TETR_1"/>
    <property type="match status" value="1"/>
</dbReference>
<dbReference type="InterPro" id="IPR039538">
    <property type="entry name" value="BetI_C"/>
</dbReference>
<dbReference type="GO" id="GO:0003700">
    <property type="term" value="F:DNA-binding transcription factor activity"/>
    <property type="evidence" value="ECO:0007669"/>
    <property type="project" value="TreeGrafter"/>
</dbReference>
<dbReference type="PANTHER" id="PTHR30055:SF226">
    <property type="entry name" value="HTH-TYPE TRANSCRIPTIONAL REGULATOR PKSA"/>
    <property type="match status" value="1"/>
</dbReference>
<dbReference type="Pfam" id="PF00440">
    <property type="entry name" value="TetR_N"/>
    <property type="match status" value="1"/>
</dbReference>
<dbReference type="PRINTS" id="PR00455">
    <property type="entry name" value="HTHTETR"/>
</dbReference>
<dbReference type="Pfam" id="PF13977">
    <property type="entry name" value="TetR_C_6"/>
    <property type="match status" value="1"/>
</dbReference>
<dbReference type="EMBL" id="JOTP01000001">
    <property type="protein sequence ID" value="KEP28125.1"/>
    <property type="molecule type" value="Genomic_DNA"/>
</dbReference>
<name>A0A081LFU9_9BACI</name>
<protein>
    <submittedName>
        <fullName evidence="7">TetR family transcriptional regulator</fullName>
    </submittedName>
</protein>
<sequence length="202" mass="23339">MPKIVDHQKQKQKVAQAAMRVIKQEGLENASVRKIAVEAGISAGSMRHYFATQQELFLFSMNLIQERVKERMAGLPLNGSTKENVLTLLEQVLPLDEERRFEMEVWQAFTIKSFTEPDLQPLNAEMYDELFQTVQFCLMKLKEDRLLLDHIDLLLETERLYAVVNGLALNGILQPHRLPPQLMRSVLQMHLQSITKKDMPPQ</sequence>
<dbReference type="SUPFAM" id="SSF48498">
    <property type="entry name" value="Tetracyclin repressor-like, C-terminal domain"/>
    <property type="match status" value="1"/>
</dbReference>
<dbReference type="RefSeq" id="WP_034316794.1">
    <property type="nucleotide sequence ID" value="NZ_JOTP01000001.1"/>
</dbReference>
<feature type="domain" description="HTH tetR-type" evidence="6">
    <location>
        <begin position="8"/>
        <end position="68"/>
    </location>
</feature>
<dbReference type="InterPro" id="IPR001647">
    <property type="entry name" value="HTH_TetR"/>
</dbReference>
<keyword evidence="1" id="KW-0678">Repressor</keyword>
<keyword evidence="8" id="KW-1185">Reference proteome</keyword>
<evidence type="ECO:0000256" key="2">
    <source>
        <dbReference type="ARBA" id="ARBA00023015"/>
    </source>
</evidence>
<dbReference type="AlphaFoldDB" id="A0A081LFU9"/>